<protein>
    <submittedName>
        <fullName evidence="1">Uncharacterized protein</fullName>
    </submittedName>
</protein>
<dbReference type="EMBL" id="AJ279813">
    <property type="protein sequence ID" value="CAC19139.1"/>
    <property type="molecule type" value="Genomic_DNA"/>
</dbReference>
<name>Q9DSU6_9VIRU</name>
<sequence>MAENIEDMRRERQTAAQYLNDLARWGTYETCKNNKIKLEEELISLEGKRDTSLSAISKLQCVKLASTWPRERRSALDFLNSEIAFLIRAFFDEDDVDVYLKETAVVKSTKTTWTCT</sequence>
<reference evidence="1" key="1">
    <citation type="journal article" date="2000" name="J. Gen. Virol.">
        <title>Phylogenetic position of the Diadromus pulchellus ascovirus DNA polymerase among viruses with large double-stranded DNA genomes.</title>
        <authorList>
            <person name="Stasiak K."/>
            <person name="Demattei M.V."/>
            <person name="Federici B.A."/>
            <person name="Bigot Y."/>
        </authorList>
    </citation>
    <scope>NUCLEOTIDE SEQUENCE</scope>
</reference>
<organism evidence="1">
    <name type="scientific">Diadromus pulchellus ascovirus 4a</name>
    <dbReference type="NCBI Taxonomy" id="158683"/>
    <lineage>
        <taxon>Viruses</taxon>
        <taxon>Varidnaviria</taxon>
        <taxon>Bamfordvirae</taxon>
        <taxon>Nucleocytoviricota</taxon>
        <taxon>Megaviricetes</taxon>
        <taxon>Pimascovirales</taxon>
        <taxon>Pimascovirales incertae sedis</taxon>
        <taxon>Ascoviridae</taxon>
        <taxon>Toursvirus</taxon>
        <taxon>Toursvirus dptv1a</taxon>
    </lineage>
</organism>
<evidence type="ECO:0000313" key="1">
    <source>
        <dbReference type="EMBL" id="CAC19139.1"/>
    </source>
</evidence>
<accession>Q9DSU6</accession>
<proteinExistence type="predicted"/>